<sequence length="435" mass="49157">MTTQFIDNPSEAQDAGDVCFEITDLGTISGGGQALIKLVKKNGQLAIIKKYKNVAENERELSVLQTLKFHKNIVKLLDMSFIPPGKSPTEFGIPLEYIYGKMLWEFIYGTDKRIPQISIGKYVYLLSEALDHCHRLGVVHRDVKAENIMITDTDSVKLIDFGMSHSKTMEPIVGVVGTPIYMAPETLRREAHGPSVDIWALGVIMFECFTKTLPFGLYDGSELRENILNCRFVTPLSLIPMEPRAVVKRLLEPDASKRISLKNLASSQWIMQIKAKIYQEKRTSMVRHNIVNQATPKKPTPNRPFQLKPTPQALRHRRPPALLKLEASKTPVTPKAPKPAPKALKRDCEASVKTIKTSRCNSDFSIRTDSTQKETPQKKQTKAKVPVTPVRKVKTAKPKDADFVHTDLTRQPIPRRVNRPQPNPNKAEKRPAWRF</sequence>
<evidence type="ECO:0000313" key="3">
    <source>
        <dbReference type="Proteomes" id="UP000492821"/>
    </source>
</evidence>
<dbReference type="PROSITE" id="PS00108">
    <property type="entry name" value="PROTEIN_KINASE_ST"/>
    <property type="match status" value="1"/>
</dbReference>
<dbReference type="WBParaSite" id="Pan_g5039.t1">
    <property type="protein sequence ID" value="Pan_g5039.t1"/>
    <property type="gene ID" value="Pan_g5039"/>
</dbReference>
<reference evidence="4" key="2">
    <citation type="submission" date="2020-10" db="UniProtKB">
        <authorList>
            <consortium name="WormBaseParasite"/>
        </authorList>
    </citation>
    <scope>IDENTIFICATION</scope>
</reference>
<dbReference type="SUPFAM" id="SSF56112">
    <property type="entry name" value="Protein kinase-like (PK-like)"/>
    <property type="match status" value="1"/>
</dbReference>
<feature type="compositionally biased region" description="Basic and acidic residues" evidence="1">
    <location>
        <begin position="426"/>
        <end position="435"/>
    </location>
</feature>
<dbReference type="SMART" id="SM00220">
    <property type="entry name" value="S_TKc"/>
    <property type="match status" value="1"/>
</dbReference>
<dbReference type="GO" id="GO:0044773">
    <property type="term" value="P:mitotic DNA damage checkpoint signaling"/>
    <property type="evidence" value="ECO:0007669"/>
    <property type="project" value="TreeGrafter"/>
</dbReference>
<evidence type="ECO:0000259" key="2">
    <source>
        <dbReference type="PROSITE" id="PS50011"/>
    </source>
</evidence>
<feature type="domain" description="Protein kinase" evidence="2">
    <location>
        <begin position="1"/>
        <end position="270"/>
    </location>
</feature>
<dbReference type="Proteomes" id="UP000492821">
    <property type="component" value="Unassembled WGS sequence"/>
</dbReference>
<keyword evidence="3" id="KW-1185">Reference proteome</keyword>
<dbReference type="Gene3D" id="1.10.510.10">
    <property type="entry name" value="Transferase(Phosphotransferase) domain 1"/>
    <property type="match status" value="1"/>
</dbReference>
<dbReference type="Pfam" id="PF00069">
    <property type="entry name" value="Pkinase"/>
    <property type="match status" value="1"/>
</dbReference>
<dbReference type="AlphaFoldDB" id="A0A7E4ZZB2"/>
<dbReference type="PROSITE" id="PS50011">
    <property type="entry name" value="PROTEIN_KINASE_DOM"/>
    <property type="match status" value="1"/>
</dbReference>
<dbReference type="InterPro" id="IPR011009">
    <property type="entry name" value="Kinase-like_dom_sf"/>
</dbReference>
<name>A0A7E4ZZB2_PANRE</name>
<feature type="region of interest" description="Disordered" evidence="1">
    <location>
        <begin position="328"/>
        <end position="347"/>
    </location>
</feature>
<proteinExistence type="predicted"/>
<dbReference type="PANTHER" id="PTHR44167">
    <property type="entry name" value="OVARIAN-SPECIFIC SERINE/THREONINE-PROTEIN KINASE LOK-RELATED"/>
    <property type="match status" value="1"/>
</dbReference>
<protein>
    <submittedName>
        <fullName evidence="4">Protein kinase domain-containing protein</fullName>
    </submittedName>
</protein>
<feature type="region of interest" description="Disordered" evidence="1">
    <location>
        <begin position="366"/>
        <end position="435"/>
    </location>
</feature>
<dbReference type="GO" id="GO:0005524">
    <property type="term" value="F:ATP binding"/>
    <property type="evidence" value="ECO:0007669"/>
    <property type="project" value="InterPro"/>
</dbReference>
<accession>A0A7E4ZZB2</accession>
<dbReference type="InterPro" id="IPR000719">
    <property type="entry name" value="Prot_kinase_dom"/>
</dbReference>
<dbReference type="PANTHER" id="PTHR44167:SF30">
    <property type="entry name" value="PHOSPHORYLASE KINASE"/>
    <property type="match status" value="1"/>
</dbReference>
<evidence type="ECO:0000256" key="1">
    <source>
        <dbReference type="SAM" id="MobiDB-lite"/>
    </source>
</evidence>
<evidence type="ECO:0000313" key="4">
    <source>
        <dbReference type="WBParaSite" id="Pan_g5039.t1"/>
    </source>
</evidence>
<dbReference type="GO" id="GO:0005634">
    <property type="term" value="C:nucleus"/>
    <property type="evidence" value="ECO:0007669"/>
    <property type="project" value="TreeGrafter"/>
</dbReference>
<dbReference type="InterPro" id="IPR008271">
    <property type="entry name" value="Ser/Thr_kinase_AS"/>
</dbReference>
<feature type="compositionally biased region" description="Basic and acidic residues" evidence="1">
    <location>
        <begin position="397"/>
        <end position="408"/>
    </location>
</feature>
<dbReference type="GO" id="GO:0004674">
    <property type="term" value="F:protein serine/threonine kinase activity"/>
    <property type="evidence" value="ECO:0007669"/>
    <property type="project" value="TreeGrafter"/>
</dbReference>
<reference evidence="3" key="1">
    <citation type="journal article" date="2013" name="Genetics">
        <title>The draft genome and transcriptome of Panagrellus redivivus are shaped by the harsh demands of a free-living lifestyle.</title>
        <authorList>
            <person name="Srinivasan J."/>
            <person name="Dillman A.R."/>
            <person name="Macchietto M.G."/>
            <person name="Heikkinen L."/>
            <person name="Lakso M."/>
            <person name="Fracchia K.M."/>
            <person name="Antoshechkin I."/>
            <person name="Mortazavi A."/>
            <person name="Wong G."/>
            <person name="Sternberg P.W."/>
        </authorList>
    </citation>
    <scope>NUCLEOTIDE SEQUENCE [LARGE SCALE GENOMIC DNA]</scope>
    <source>
        <strain evidence="3">MT8872</strain>
    </source>
</reference>
<organism evidence="3 4">
    <name type="scientific">Panagrellus redivivus</name>
    <name type="common">Microworm</name>
    <dbReference type="NCBI Taxonomy" id="6233"/>
    <lineage>
        <taxon>Eukaryota</taxon>
        <taxon>Metazoa</taxon>
        <taxon>Ecdysozoa</taxon>
        <taxon>Nematoda</taxon>
        <taxon>Chromadorea</taxon>
        <taxon>Rhabditida</taxon>
        <taxon>Tylenchina</taxon>
        <taxon>Panagrolaimomorpha</taxon>
        <taxon>Panagrolaimoidea</taxon>
        <taxon>Panagrolaimidae</taxon>
        <taxon>Panagrellus</taxon>
    </lineage>
</organism>